<dbReference type="AlphaFoldDB" id="A0A165HPB9"/>
<proteinExistence type="predicted"/>
<dbReference type="OrthoDB" id="408493at2759"/>
<dbReference type="InParanoid" id="A0A165HPB9"/>
<dbReference type="EMBL" id="KV427606">
    <property type="protein sequence ID" value="KZT12004.1"/>
    <property type="molecule type" value="Genomic_DNA"/>
</dbReference>
<protein>
    <submittedName>
        <fullName evidence="1">Uncharacterized protein</fullName>
    </submittedName>
</protein>
<reference evidence="1 2" key="1">
    <citation type="journal article" date="2016" name="Mol. Biol. Evol.">
        <title>Comparative Genomics of Early-Diverging Mushroom-Forming Fungi Provides Insights into the Origins of Lignocellulose Decay Capabilities.</title>
        <authorList>
            <person name="Nagy L.G."/>
            <person name="Riley R."/>
            <person name="Tritt A."/>
            <person name="Adam C."/>
            <person name="Daum C."/>
            <person name="Floudas D."/>
            <person name="Sun H."/>
            <person name="Yadav J.S."/>
            <person name="Pangilinan J."/>
            <person name="Larsson K.H."/>
            <person name="Matsuura K."/>
            <person name="Barry K."/>
            <person name="Labutti K."/>
            <person name="Kuo R."/>
            <person name="Ohm R.A."/>
            <person name="Bhattacharya S.S."/>
            <person name="Shirouzu T."/>
            <person name="Yoshinaga Y."/>
            <person name="Martin F.M."/>
            <person name="Grigoriev I.V."/>
            <person name="Hibbett D.S."/>
        </authorList>
    </citation>
    <scope>NUCLEOTIDE SEQUENCE [LARGE SCALE GENOMIC DNA]</scope>
    <source>
        <strain evidence="1 2">93-53</strain>
    </source>
</reference>
<dbReference type="RefSeq" id="XP_040769652.1">
    <property type="nucleotide sequence ID" value="XM_040907723.1"/>
</dbReference>
<dbReference type="STRING" id="1314785.A0A165HPB9"/>
<accession>A0A165HPB9</accession>
<dbReference type="GeneID" id="63824752"/>
<organism evidence="1 2">
    <name type="scientific">Laetiporus sulphureus 93-53</name>
    <dbReference type="NCBI Taxonomy" id="1314785"/>
    <lineage>
        <taxon>Eukaryota</taxon>
        <taxon>Fungi</taxon>
        <taxon>Dikarya</taxon>
        <taxon>Basidiomycota</taxon>
        <taxon>Agaricomycotina</taxon>
        <taxon>Agaricomycetes</taxon>
        <taxon>Polyporales</taxon>
        <taxon>Laetiporus</taxon>
    </lineage>
</organism>
<sequence>MYTNGTSRLIGGSADDTIYIPSRVFMDMLATFLETDCFLEIANPTVVHLVNPPDEPILYIDH</sequence>
<evidence type="ECO:0000313" key="1">
    <source>
        <dbReference type="EMBL" id="KZT12004.1"/>
    </source>
</evidence>
<feature type="non-terminal residue" evidence="1">
    <location>
        <position position="62"/>
    </location>
</feature>
<name>A0A165HPB9_9APHY</name>
<dbReference type="Proteomes" id="UP000076871">
    <property type="component" value="Unassembled WGS sequence"/>
</dbReference>
<evidence type="ECO:0000313" key="2">
    <source>
        <dbReference type="Proteomes" id="UP000076871"/>
    </source>
</evidence>
<gene>
    <name evidence="1" type="ORF">LAESUDRAFT_719961</name>
</gene>
<keyword evidence="2" id="KW-1185">Reference proteome</keyword>